<name>A0ACC0CIW1_9PEZI</name>
<protein>
    <submittedName>
        <fullName evidence="1">Heterokaryon incompatibility protein-domain-containing protein</fullName>
    </submittedName>
</protein>
<organism evidence="1 2">
    <name type="scientific">Hypoxylon rubiginosum</name>
    <dbReference type="NCBI Taxonomy" id="110542"/>
    <lineage>
        <taxon>Eukaryota</taxon>
        <taxon>Fungi</taxon>
        <taxon>Dikarya</taxon>
        <taxon>Ascomycota</taxon>
        <taxon>Pezizomycotina</taxon>
        <taxon>Sordariomycetes</taxon>
        <taxon>Xylariomycetidae</taxon>
        <taxon>Xylariales</taxon>
        <taxon>Hypoxylaceae</taxon>
        <taxon>Hypoxylon</taxon>
    </lineage>
</organism>
<proteinExistence type="predicted"/>
<comment type="caution">
    <text evidence="1">The sequence shown here is derived from an EMBL/GenBank/DDBJ whole genome shotgun (WGS) entry which is preliminary data.</text>
</comment>
<sequence length="610" mass="69572">MLAQQSILNLAYFLNHIESKATRIPHIRGGAHELLRSYLLSLWALVAVMRLINTRSGELHEFFGDQIPEYAILSHTWEKDEVSYHEWMNQSVSTKDKAGYKKIQGACKFANGQGLYWLWVDTNCIDKSSSAELSEAINSMFAWYRDANICYAYLQDVPSANDNKEDIAIAFGQSRWFSRGWTLQELLAPWKIEFYARDWSRLGTRSGKLKHLIAQTTGIETDFLLDRYSTPLEKASISKRMSWVSRRETTRTEDIAYCMLGIFNINMPLLYGEGMKAFNRLQEEIIKISTDHTIFCWTWNDIMPYGWGSMLAPSPDVFSDSGDFKETQPQNGVIPYSMTNAGLVIELPVIHSWSYIFVALNAIKGRETGSERACIPLRKIENSNRFERATFPYKPIHLRLAHKLPGLSTGREQHIFEYSGLMKSVIVRSFFDTVRRRAPGVSTLPLKATYNVLLIMDPLTPEVRIDGMLAPSFVPDSGITLYRRDQCTFMDQIDSRMASTIPLTSFYLDGCQLNAAIIRLGDLHKQHYNVLVAVKPASGAKGQDMWFCKVLPSDYAHKQELDDIVQSQEERRNDLSSDKKFGIELGRNLMFVHGQNLHALYLAGGRVNSD</sequence>
<evidence type="ECO:0000313" key="2">
    <source>
        <dbReference type="Proteomes" id="UP001497680"/>
    </source>
</evidence>
<dbReference type="EMBL" id="MU394452">
    <property type="protein sequence ID" value="KAI6080344.1"/>
    <property type="molecule type" value="Genomic_DNA"/>
</dbReference>
<reference evidence="1 2" key="1">
    <citation type="journal article" date="2022" name="New Phytol.">
        <title>Ecological generalism drives hyperdiversity of secondary metabolite gene clusters in xylarialean endophytes.</title>
        <authorList>
            <person name="Franco M.E.E."/>
            <person name="Wisecaver J.H."/>
            <person name="Arnold A.E."/>
            <person name="Ju Y.M."/>
            <person name="Slot J.C."/>
            <person name="Ahrendt S."/>
            <person name="Moore L.P."/>
            <person name="Eastman K.E."/>
            <person name="Scott K."/>
            <person name="Konkel Z."/>
            <person name="Mondo S.J."/>
            <person name="Kuo A."/>
            <person name="Hayes R.D."/>
            <person name="Haridas S."/>
            <person name="Andreopoulos B."/>
            <person name="Riley R."/>
            <person name="LaButti K."/>
            <person name="Pangilinan J."/>
            <person name="Lipzen A."/>
            <person name="Amirebrahimi M."/>
            <person name="Yan J."/>
            <person name="Adam C."/>
            <person name="Keymanesh K."/>
            <person name="Ng V."/>
            <person name="Louie K."/>
            <person name="Northen T."/>
            <person name="Drula E."/>
            <person name="Henrissat B."/>
            <person name="Hsieh H.M."/>
            <person name="Youens-Clark K."/>
            <person name="Lutzoni F."/>
            <person name="Miadlikowska J."/>
            <person name="Eastwood D.C."/>
            <person name="Hamelin R.C."/>
            <person name="Grigoriev I.V."/>
            <person name="U'Ren J.M."/>
        </authorList>
    </citation>
    <scope>NUCLEOTIDE SEQUENCE [LARGE SCALE GENOMIC DNA]</scope>
    <source>
        <strain evidence="1 2">ER1909</strain>
    </source>
</reference>
<dbReference type="Proteomes" id="UP001497680">
    <property type="component" value="Unassembled WGS sequence"/>
</dbReference>
<accession>A0ACC0CIW1</accession>
<evidence type="ECO:0000313" key="1">
    <source>
        <dbReference type="EMBL" id="KAI6080344.1"/>
    </source>
</evidence>
<keyword evidence="2" id="KW-1185">Reference proteome</keyword>
<gene>
    <name evidence="1" type="ORF">F4821DRAFT_251689</name>
</gene>